<feature type="compositionally biased region" description="Basic residues" evidence="10">
    <location>
        <begin position="265"/>
        <end position="280"/>
    </location>
</feature>
<dbReference type="PROSITE" id="PS00613">
    <property type="entry name" value="OSTEONECTIN_2"/>
    <property type="match status" value="1"/>
</dbReference>
<dbReference type="STRING" id="240159.A0A4U5U5M7"/>
<dbReference type="PROSITE" id="PS51465">
    <property type="entry name" value="KAZAL_2"/>
    <property type="match status" value="1"/>
</dbReference>
<dbReference type="FunFam" id="1.10.238.10:FF:000068">
    <property type="entry name" value="SPARC isoform 1"/>
    <property type="match status" value="1"/>
</dbReference>
<organism evidence="13 14">
    <name type="scientific">Collichthys lucidus</name>
    <name type="common">Big head croaker</name>
    <name type="synonym">Sciaena lucida</name>
    <dbReference type="NCBI Taxonomy" id="240159"/>
    <lineage>
        <taxon>Eukaryota</taxon>
        <taxon>Metazoa</taxon>
        <taxon>Chordata</taxon>
        <taxon>Craniata</taxon>
        <taxon>Vertebrata</taxon>
        <taxon>Euteleostomi</taxon>
        <taxon>Actinopterygii</taxon>
        <taxon>Neopterygii</taxon>
        <taxon>Teleostei</taxon>
        <taxon>Neoteleostei</taxon>
        <taxon>Acanthomorphata</taxon>
        <taxon>Eupercaria</taxon>
        <taxon>Sciaenidae</taxon>
        <taxon>Collichthys</taxon>
    </lineage>
</organism>
<keyword evidence="8" id="KW-1015">Disulfide bond</keyword>
<dbReference type="GO" id="GO:0050840">
    <property type="term" value="F:extracellular matrix binding"/>
    <property type="evidence" value="ECO:0007669"/>
    <property type="project" value="TreeGrafter"/>
</dbReference>
<protein>
    <submittedName>
        <fullName evidence="13">SPARC Osteonectin</fullName>
    </submittedName>
</protein>
<feature type="compositionally biased region" description="Polar residues" evidence="10">
    <location>
        <begin position="295"/>
        <end position="310"/>
    </location>
</feature>
<feature type="domain" description="Kazal-like" evidence="12">
    <location>
        <begin position="378"/>
        <end position="435"/>
    </location>
</feature>
<dbReference type="SUPFAM" id="SSF100895">
    <property type="entry name" value="Kazal-type serine protease inhibitors"/>
    <property type="match status" value="1"/>
</dbReference>
<feature type="signal peptide" evidence="11">
    <location>
        <begin position="1"/>
        <end position="16"/>
    </location>
</feature>
<dbReference type="InterPro" id="IPR003645">
    <property type="entry name" value="Fol_N"/>
</dbReference>
<evidence type="ECO:0000256" key="11">
    <source>
        <dbReference type="SAM" id="SignalP"/>
    </source>
</evidence>
<accession>A0A4U5U5M7</accession>
<dbReference type="Pfam" id="PF10591">
    <property type="entry name" value="SPARC_Ca_bdg"/>
    <property type="match status" value="1"/>
</dbReference>
<comment type="subcellular location">
    <subcellularLocation>
        <location evidence="1">Secreted</location>
        <location evidence="1">Extracellular space</location>
        <location evidence="1">Extracellular matrix</location>
    </subcellularLocation>
</comment>
<evidence type="ECO:0000256" key="3">
    <source>
        <dbReference type="ARBA" id="ARBA00022525"/>
    </source>
</evidence>
<dbReference type="InterPro" id="IPR001999">
    <property type="entry name" value="Osteonectin_CS"/>
</dbReference>
<keyword evidence="7" id="KW-0106">Calcium</keyword>
<keyword evidence="4" id="KW-0272">Extracellular matrix</keyword>
<dbReference type="SUPFAM" id="SSF57196">
    <property type="entry name" value="EGF/Laminin"/>
    <property type="match status" value="1"/>
</dbReference>
<keyword evidence="14" id="KW-1185">Reference proteome</keyword>
<dbReference type="EMBL" id="CM014080">
    <property type="protein sequence ID" value="TKS68205.1"/>
    <property type="molecule type" value="Genomic_DNA"/>
</dbReference>
<evidence type="ECO:0000313" key="14">
    <source>
        <dbReference type="Proteomes" id="UP000298787"/>
    </source>
</evidence>
<evidence type="ECO:0000256" key="1">
    <source>
        <dbReference type="ARBA" id="ARBA00004498"/>
    </source>
</evidence>
<dbReference type="Proteomes" id="UP000298787">
    <property type="component" value="Chromosome 3"/>
</dbReference>
<comment type="similarity">
    <text evidence="2">Belongs to the SPARC family.</text>
</comment>
<feature type="compositionally biased region" description="Acidic residues" evidence="10">
    <location>
        <begin position="90"/>
        <end position="123"/>
    </location>
</feature>
<feature type="compositionally biased region" description="Basic and acidic residues" evidence="10">
    <location>
        <begin position="153"/>
        <end position="169"/>
    </location>
</feature>
<dbReference type="GO" id="GO:0005615">
    <property type="term" value="C:extracellular space"/>
    <property type="evidence" value="ECO:0007669"/>
    <property type="project" value="InterPro"/>
</dbReference>
<sequence length="771" mass="84814">MRACLVFLCLLAATFALSDIVTEEANKPQILPTLVPFEVSSHEQEDEESSTDDNANASKEDFEVTEGSDKSTAVLLSEEELVDLLKKEAEEEQEAEEIVLEEEEVKTEKSEEESGEISEDEVEEKTLDDKLEIEEDAKEEEEEKEESVEDAELLEKEEVEVEKIDREEQGAFLEETGLDLDYAADSGILSPLQLEKTPNTDDTQPDVKEKETSEKGPQTIADDYEQNVQNTEAVDSEEASDQDQTRAAGKEEEKSKNDSGSQTKGKTRKQKKNQRARKHSPQSEETQTGQEQSQRGPQESEGSSTDNTAQKAKRRRAGKWGPLVGMNPVQIRATVDLYPNSRSSPSGHPDAPADPCDNFPCKRGKTCKLDADNKPGCVCQEPSECPPGLNEFDHVCGTDNKTYDTSCELFATKCNLEGTKRGHRLHLDYTGSCKLIPACEDSELVQFPLRMRDWLKNVLLQLYEHDSVSSGFLTPKQRFRVKKIFESERRLHAGDHSVELLVQDFEKNYNMYIYPVHWQFAQLDQHPADRFLTHSELAPLRVPLVPMEHCTSRFFQECDADKDKLVSFKEWTSCFGIKNGSAEALANKGVVNNGAAAGNNVNPGAQNGLPLNGEPLVAHLVQLGGSFFIQPGGNQVGQAPLQQLIPIGALQQAGAFLVGQGGGANVNQQGQAGQAARGGPVTLFALLPQRNAGADPQGALLAPGQVHLISLAGLNNQPQPVAAGGPVAGRLRFQRSVAARLRRTQTPVMKVMAAEEEEECSGMEMEEKQAQ</sequence>
<evidence type="ECO:0000313" key="13">
    <source>
        <dbReference type="EMBL" id="TKS68205.1"/>
    </source>
</evidence>
<dbReference type="Pfam" id="PF09289">
    <property type="entry name" value="FOLN"/>
    <property type="match status" value="1"/>
</dbReference>
<proteinExistence type="inferred from homology"/>
<dbReference type="InterPro" id="IPR002350">
    <property type="entry name" value="Kazal_dom"/>
</dbReference>
<dbReference type="InterPro" id="IPR036058">
    <property type="entry name" value="Kazal_dom_sf"/>
</dbReference>
<feature type="compositionally biased region" description="Acidic residues" evidence="10">
    <location>
        <begin position="131"/>
        <end position="152"/>
    </location>
</feature>
<dbReference type="Gene3D" id="1.10.238.10">
    <property type="entry name" value="EF-hand"/>
    <property type="match status" value="1"/>
</dbReference>
<dbReference type="PROSITE" id="PS00612">
    <property type="entry name" value="OSTEONECTIN_1"/>
    <property type="match status" value="1"/>
</dbReference>
<feature type="chain" id="PRO_5020966128" evidence="11">
    <location>
        <begin position="17"/>
        <end position="771"/>
    </location>
</feature>
<evidence type="ECO:0000256" key="4">
    <source>
        <dbReference type="ARBA" id="ARBA00022530"/>
    </source>
</evidence>
<keyword evidence="9" id="KW-0325">Glycoprotein</keyword>
<dbReference type="SMART" id="SM00274">
    <property type="entry name" value="FOLN"/>
    <property type="match status" value="1"/>
</dbReference>
<feature type="compositionally biased region" description="Basic and acidic residues" evidence="10">
    <location>
        <begin position="205"/>
        <end position="214"/>
    </location>
</feature>
<evidence type="ECO:0000256" key="5">
    <source>
        <dbReference type="ARBA" id="ARBA00022723"/>
    </source>
</evidence>
<feature type="compositionally biased region" description="Low complexity" evidence="10">
    <location>
        <begin position="283"/>
        <end position="294"/>
    </location>
</feature>
<keyword evidence="5" id="KW-0479">Metal-binding</keyword>
<dbReference type="PROSITE" id="PS00018">
    <property type="entry name" value="EF_HAND_1"/>
    <property type="match status" value="1"/>
</dbReference>
<dbReference type="InterPro" id="IPR015369">
    <property type="entry name" value="Follistatin/Osteonectin_EGF"/>
</dbReference>
<evidence type="ECO:0000259" key="12">
    <source>
        <dbReference type="PROSITE" id="PS51465"/>
    </source>
</evidence>
<gene>
    <name evidence="13" type="ORF">D9C73_002266</name>
</gene>
<keyword evidence="3" id="KW-0964">Secreted</keyword>
<evidence type="ECO:0000256" key="10">
    <source>
        <dbReference type="SAM" id="MobiDB-lite"/>
    </source>
</evidence>
<dbReference type="InterPro" id="IPR018247">
    <property type="entry name" value="EF_Hand_1_Ca_BS"/>
</dbReference>
<feature type="region of interest" description="Disordered" evidence="10">
    <location>
        <begin position="39"/>
        <end position="327"/>
    </location>
</feature>
<dbReference type="FunFam" id="3.30.60.30:FF:000004">
    <property type="entry name" value="SPARC isoform 1"/>
    <property type="match status" value="1"/>
</dbReference>
<dbReference type="AlphaFoldDB" id="A0A4U5U5M7"/>
<evidence type="ECO:0000256" key="2">
    <source>
        <dbReference type="ARBA" id="ARBA00006404"/>
    </source>
</evidence>
<dbReference type="InterPro" id="IPR011992">
    <property type="entry name" value="EF-hand-dom_pair"/>
</dbReference>
<evidence type="ECO:0000256" key="8">
    <source>
        <dbReference type="ARBA" id="ARBA00023157"/>
    </source>
</evidence>
<reference evidence="13 14" key="1">
    <citation type="submission" date="2019-01" db="EMBL/GenBank/DDBJ databases">
        <title>Genome Assembly of Collichthys lucidus.</title>
        <authorList>
            <person name="Cai M."/>
            <person name="Xiao S."/>
        </authorList>
    </citation>
    <scope>NUCLEOTIDE SEQUENCE [LARGE SCALE GENOMIC DNA]</scope>
    <source>
        <strain evidence="13">JT15FE1705JMU</strain>
        <tissue evidence="13">Muscle</tissue>
    </source>
</reference>
<dbReference type="SMART" id="SM00280">
    <property type="entry name" value="KAZAL"/>
    <property type="match status" value="1"/>
</dbReference>
<feature type="compositionally biased region" description="Basic and acidic residues" evidence="10">
    <location>
        <begin position="248"/>
        <end position="257"/>
    </location>
</feature>
<dbReference type="GO" id="GO:0005509">
    <property type="term" value="F:calcium ion binding"/>
    <property type="evidence" value="ECO:0007669"/>
    <property type="project" value="InterPro"/>
</dbReference>
<name>A0A4U5U5M7_COLLU</name>
<dbReference type="PANTHER" id="PTHR13866">
    <property type="entry name" value="SPARC OSTEONECTIN"/>
    <property type="match status" value="1"/>
</dbReference>
<evidence type="ECO:0000256" key="7">
    <source>
        <dbReference type="ARBA" id="ARBA00022837"/>
    </source>
</evidence>
<evidence type="ECO:0000256" key="6">
    <source>
        <dbReference type="ARBA" id="ARBA00022729"/>
    </source>
</evidence>
<keyword evidence="6 11" id="KW-0732">Signal</keyword>
<dbReference type="SUPFAM" id="SSF47473">
    <property type="entry name" value="EF-hand"/>
    <property type="match status" value="1"/>
</dbReference>
<dbReference type="GO" id="GO:0005518">
    <property type="term" value="F:collagen binding"/>
    <property type="evidence" value="ECO:0007669"/>
    <property type="project" value="TreeGrafter"/>
</dbReference>
<dbReference type="Pfam" id="PF00050">
    <property type="entry name" value="Kazal_1"/>
    <property type="match status" value="1"/>
</dbReference>
<dbReference type="PANTHER" id="PTHR13866:SF25">
    <property type="entry name" value="SPARC-LIKE 1"/>
    <property type="match status" value="1"/>
</dbReference>
<dbReference type="InterPro" id="IPR019577">
    <property type="entry name" value="SPARC/Testican_Ca-bd-dom"/>
</dbReference>
<dbReference type="Gene3D" id="3.30.60.30">
    <property type="match status" value="1"/>
</dbReference>
<evidence type="ECO:0000256" key="9">
    <source>
        <dbReference type="ARBA" id="ARBA00023180"/>
    </source>
</evidence>